<name>A0A7R9QR99_9ACAR</name>
<dbReference type="Pfam" id="PF01728">
    <property type="entry name" value="FtsJ"/>
    <property type="match status" value="1"/>
</dbReference>
<dbReference type="EC" id="2.1.1.57" evidence="1"/>
<dbReference type="AlphaFoldDB" id="A0A7R9QR99"/>
<dbReference type="GO" id="GO:0006370">
    <property type="term" value="P:7-methylguanosine mRNA capping"/>
    <property type="evidence" value="ECO:0007669"/>
    <property type="project" value="UniProtKB-UniRule"/>
</dbReference>
<dbReference type="GO" id="GO:0016556">
    <property type="term" value="P:mRNA modification"/>
    <property type="evidence" value="ECO:0007669"/>
    <property type="project" value="UniProtKB-UniRule"/>
</dbReference>
<dbReference type="GO" id="GO:0005737">
    <property type="term" value="C:cytoplasm"/>
    <property type="evidence" value="ECO:0007669"/>
    <property type="project" value="TreeGrafter"/>
</dbReference>
<evidence type="ECO:0000313" key="4">
    <source>
        <dbReference type="Proteomes" id="UP000728032"/>
    </source>
</evidence>
<keyword evidence="4" id="KW-1185">Reference proteome</keyword>
<dbReference type="PROSITE" id="PS51613">
    <property type="entry name" value="SAM_MT_RRMJ"/>
    <property type="match status" value="1"/>
</dbReference>
<dbReference type="Gene3D" id="3.40.50.12760">
    <property type="match status" value="2"/>
</dbReference>
<organism evidence="3">
    <name type="scientific">Oppiella nova</name>
    <dbReference type="NCBI Taxonomy" id="334625"/>
    <lineage>
        <taxon>Eukaryota</taxon>
        <taxon>Metazoa</taxon>
        <taxon>Ecdysozoa</taxon>
        <taxon>Arthropoda</taxon>
        <taxon>Chelicerata</taxon>
        <taxon>Arachnida</taxon>
        <taxon>Acari</taxon>
        <taxon>Acariformes</taxon>
        <taxon>Sarcoptiformes</taxon>
        <taxon>Oribatida</taxon>
        <taxon>Brachypylina</taxon>
        <taxon>Oppioidea</taxon>
        <taxon>Oppiidae</taxon>
        <taxon>Oppiella</taxon>
    </lineage>
</organism>
<evidence type="ECO:0000259" key="2">
    <source>
        <dbReference type="PROSITE" id="PS51613"/>
    </source>
</evidence>
<keyword evidence="1" id="KW-0949">S-adenosyl-L-methionine</keyword>
<dbReference type="InterPro" id="IPR050851">
    <property type="entry name" value="mRNA_Cap_2O-Ribose_MeTrfase"/>
</dbReference>
<keyword evidence="1" id="KW-0539">Nucleus</keyword>
<evidence type="ECO:0000313" key="3">
    <source>
        <dbReference type="EMBL" id="CAD7654260.1"/>
    </source>
</evidence>
<dbReference type="InterPro" id="IPR002877">
    <property type="entry name" value="RNA_MeTrfase_FtsJ_dom"/>
</dbReference>
<protein>
    <recommendedName>
        <fullName evidence="1">Cap-specific mRNA (nucleoside-2'-O-)-methyltransferase 1</fullName>
        <ecNumber evidence="1">2.1.1.57</ecNumber>
    </recommendedName>
    <alternativeName>
        <fullName evidence="1">Cap1 2'O-ribose methyltransferase 1</fullName>
    </alternativeName>
</protein>
<comment type="catalytic activity">
    <reaction evidence="1">
        <text>a 5'-end (N(7)-methyl 5'-triphosphoguanosine)-ribonucleoside in mRNA + S-adenosyl-L-methionine = a 5'-end (N(7)-methyl 5'-triphosphoguanosine)-(2'-O-methyl-ribonucleoside) in mRNA + S-adenosyl-L-homocysteine + H(+)</text>
        <dbReference type="Rhea" id="RHEA:67020"/>
        <dbReference type="Rhea" id="RHEA-COMP:17167"/>
        <dbReference type="Rhea" id="RHEA-COMP:17168"/>
        <dbReference type="ChEBI" id="CHEBI:15378"/>
        <dbReference type="ChEBI" id="CHEBI:57856"/>
        <dbReference type="ChEBI" id="CHEBI:59789"/>
        <dbReference type="ChEBI" id="CHEBI:156461"/>
        <dbReference type="ChEBI" id="CHEBI:167609"/>
        <dbReference type="EC" id="2.1.1.57"/>
    </reaction>
</comment>
<dbReference type="PANTHER" id="PTHR16121">
    <property type="entry name" value="CAP-SPECIFIC MRNA (NUCLEOSIDE-2'-O-)-METHYLTRANSFERASE 1-RELATED"/>
    <property type="match status" value="1"/>
</dbReference>
<evidence type="ECO:0000256" key="1">
    <source>
        <dbReference type="RuleBase" id="RU368012"/>
    </source>
</evidence>
<keyword evidence="1" id="KW-0506">mRNA capping</keyword>
<dbReference type="InterPro" id="IPR025816">
    <property type="entry name" value="RrmJ-type_MeTrfase"/>
</dbReference>
<feature type="domain" description="RrmJ-type SAM-dependent 2'-O-MTase" evidence="2">
    <location>
        <begin position="1"/>
        <end position="167"/>
    </location>
</feature>
<accession>A0A7R9QR99</accession>
<dbReference type="Gene3D" id="3.30.470.30">
    <property type="entry name" value="DNA ligase/mRNA capping enzyme"/>
    <property type="match status" value="1"/>
</dbReference>
<dbReference type="EMBL" id="OC922552">
    <property type="protein sequence ID" value="CAD7654260.1"/>
    <property type="molecule type" value="Genomic_DNA"/>
</dbReference>
<dbReference type="SUPFAM" id="SSF53335">
    <property type="entry name" value="S-adenosyl-L-methionine-dependent methyltransferases"/>
    <property type="match status" value="1"/>
</dbReference>
<dbReference type="EMBL" id="CAJPVJ010007727">
    <property type="protein sequence ID" value="CAG2171447.1"/>
    <property type="molecule type" value="Genomic_DNA"/>
</dbReference>
<keyword evidence="1" id="KW-0489">Methyltransferase</keyword>
<comment type="function">
    <text evidence="1">S-adenosyl-L-methionine-dependent methyltransferase that mediates RNA cap1 2'-O-ribose methylation to the 5'-cap structure of RNAs. Methylates the ribose of the first nucleotide of a m(7)GpppG-capped mRNA to produce m(7)GpppNmp (cap1).</text>
</comment>
<dbReference type="Proteomes" id="UP000728032">
    <property type="component" value="Unassembled WGS sequence"/>
</dbReference>
<dbReference type="OrthoDB" id="10251234at2759"/>
<proteinExistence type="predicted"/>
<dbReference type="InterPro" id="IPR029063">
    <property type="entry name" value="SAM-dependent_MTases_sf"/>
</dbReference>
<dbReference type="PANTHER" id="PTHR16121:SF0">
    <property type="entry name" value="CAP-SPECIFIC MRNA (NUCLEOSIDE-2'-O-)-METHYLTRANSFERASE 1"/>
    <property type="match status" value="1"/>
</dbReference>
<gene>
    <name evidence="3" type="ORF">ONB1V03_LOCUS10909</name>
</gene>
<feature type="non-terminal residue" evidence="3">
    <location>
        <position position="704"/>
    </location>
</feature>
<reference evidence="3" key="1">
    <citation type="submission" date="2020-11" db="EMBL/GenBank/DDBJ databases">
        <authorList>
            <person name="Tran Van P."/>
        </authorList>
    </citation>
    <scope>NUCLEOTIDE SEQUENCE</scope>
</reference>
<comment type="subcellular location">
    <subcellularLocation>
        <location evidence="1">Nucleus</location>
    </subcellularLocation>
</comment>
<dbReference type="GO" id="GO:0005634">
    <property type="term" value="C:nucleus"/>
    <property type="evidence" value="ECO:0007669"/>
    <property type="project" value="UniProtKB-SubCell"/>
</dbReference>
<dbReference type="GO" id="GO:0004483">
    <property type="term" value="F:methyltransferase cap1 activity"/>
    <property type="evidence" value="ECO:0007669"/>
    <property type="project" value="UniProtKB-UniRule"/>
</dbReference>
<sequence length="704" mass="81157">FSEYVLWKRGWSAKGFGLTLRGPNDFKLDEFFAGSPETFEPHYGDGGLNGNGDIYDPQNLIAFRDFVLRNSDNGVHFVMADGGFSVEGDENNQEVLSKRLYLCQFLCSLALLRTNGSFVCKLFDIFTPFSVGLIYLMYRVFKKVSIHKPNSSRPANSERYIICKWKKSGTSPIETYLFKLNCHLDYLSKNNSPDDIVEVVPMSVLKGDKQFCEYITESNNTLGKRQIIFLSKVKAFAENPQLDLNQPELRKECLNYWKVEVKTRVAPSRPDPFYRFQELTSKPNELKDYFAYKPKLLEADNLKELEYILGFKCMILGADNDYNTGGANSFSSVRGFFMGLGRTHIYYWDGSSTSKWTKLEAKFELSPSTLVYGEYVQELKGEGKAQRRIAAFHIIDPLFIGGTDVRDKCFEERISMAAKLAKAVNKSSQHEYAAVRMKRVYDLKHIDHIFEHMDMKECKSGAQKVRLCYEMNSDDRFIIPFGLLVMNTVKQPWIVKYSRNSNKLYYFNLKNGSSVFDFPAQSLADFKYTFSNRLLWRWDSDKCLMPDPIDSTANKLTRHLIQEFWSPEKEKEFVSVVEPINWIDECQQPLPTTKEVEEYYKIGPKVKSIDNATDFCDEDILRNVITCKTVFDSLSGEELRRARSTSNPFETIEKGMFQNRAAMKMANMDAVFGFMFTEPTDELNKSLVKPNDLLYFADICSGMY</sequence>
<keyword evidence="1" id="KW-0808">Transferase</keyword>
<dbReference type="GO" id="GO:0003676">
    <property type="term" value="F:nucleic acid binding"/>
    <property type="evidence" value="ECO:0007669"/>
    <property type="project" value="UniProtKB-UniRule"/>
</dbReference>
<dbReference type="GO" id="GO:0032259">
    <property type="term" value="P:methylation"/>
    <property type="evidence" value="ECO:0007669"/>
    <property type="project" value="UniProtKB-KW"/>
</dbReference>
<keyword evidence="1" id="KW-0507">mRNA processing</keyword>